<accession>A0A2J6TJG0</accession>
<dbReference type="RefSeq" id="XP_024740061.1">
    <property type="nucleotide sequence ID" value="XM_024888372.1"/>
</dbReference>
<sequence length="202" mass="23693">MVPREIHLRRRNYVSMDDDQPEAPAVLHTSHESRMVGMRYYNLCRELKSIASRRWLDQTEDHVNHRRRNMVWINFNVDRFIYNPGMLSVMSIDGDGEAYGEKNFNFEGAVVKRICNLVTDIDGRDNFIASEMLRNLGRVFGRGSIKVLVVLQRQWLYQEIRVPVLTEYRKHLVERRCAAILEKTKLASGWDVALQIEKELGN</sequence>
<dbReference type="Proteomes" id="UP000235371">
    <property type="component" value="Unassembled WGS sequence"/>
</dbReference>
<dbReference type="InParanoid" id="A0A2J6TJG0"/>
<evidence type="ECO:0000313" key="1">
    <source>
        <dbReference type="EMBL" id="PMD63157.1"/>
    </source>
</evidence>
<dbReference type="AlphaFoldDB" id="A0A2J6TJG0"/>
<dbReference type="EMBL" id="KZ613782">
    <property type="protein sequence ID" value="PMD63157.1"/>
    <property type="molecule type" value="Genomic_DNA"/>
</dbReference>
<dbReference type="GeneID" id="36596448"/>
<organism evidence="1 2">
    <name type="scientific">Hyaloscypha bicolor E</name>
    <dbReference type="NCBI Taxonomy" id="1095630"/>
    <lineage>
        <taxon>Eukaryota</taxon>
        <taxon>Fungi</taxon>
        <taxon>Dikarya</taxon>
        <taxon>Ascomycota</taxon>
        <taxon>Pezizomycotina</taxon>
        <taxon>Leotiomycetes</taxon>
        <taxon>Helotiales</taxon>
        <taxon>Hyaloscyphaceae</taxon>
        <taxon>Hyaloscypha</taxon>
        <taxon>Hyaloscypha bicolor</taxon>
    </lineage>
</organism>
<name>A0A2J6TJG0_9HELO</name>
<proteinExistence type="predicted"/>
<evidence type="ECO:0000313" key="2">
    <source>
        <dbReference type="Proteomes" id="UP000235371"/>
    </source>
</evidence>
<keyword evidence="2" id="KW-1185">Reference proteome</keyword>
<protein>
    <submittedName>
        <fullName evidence="1">Uncharacterized protein</fullName>
    </submittedName>
</protein>
<gene>
    <name evidence="1" type="ORF">K444DRAFT_716082</name>
</gene>
<reference evidence="1 2" key="1">
    <citation type="submission" date="2016-04" db="EMBL/GenBank/DDBJ databases">
        <title>A degradative enzymes factory behind the ericoid mycorrhizal symbiosis.</title>
        <authorList>
            <consortium name="DOE Joint Genome Institute"/>
            <person name="Martino E."/>
            <person name="Morin E."/>
            <person name="Grelet G."/>
            <person name="Kuo A."/>
            <person name="Kohler A."/>
            <person name="Daghino S."/>
            <person name="Barry K."/>
            <person name="Choi C."/>
            <person name="Cichocki N."/>
            <person name="Clum A."/>
            <person name="Copeland A."/>
            <person name="Hainaut M."/>
            <person name="Haridas S."/>
            <person name="Labutti K."/>
            <person name="Lindquist E."/>
            <person name="Lipzen A."/>
            <person name="Khouja H.-R."/>
            <person name="Murat C."/>
            <person name="Ohm R."/>
            <person name="Olson A."/>
            <person name="Spatafora J."/>
            <person name="Veneault-Fourrey C."/>
            <person name="Henrissat B."/>
            <person name="Grigoriev I."/>
            <person name="Martin F."/>
            <person name="Perotto S."/>
        </authorList>
    </citation>
    <scope>NUCLEOTIDE SEQUENCE [LARGE SCALE GENOMIC DNA]</scope>
    <source>
        <strain evidence="1 2">E</strain>
    </source>
</reference>
<dbReference type="OrthoDB" id="3565000at2759"/>